<gene>
    <name evidence="2" type="ORF">DU508_21840</name>
</gene>
<evidence type="ECO:0000313" key="3">
    <source>
        <dbReference type="Proteomes" id="UP000253961"/>
    </source>
</evidence>
<reference evidence="2 3" key="1">
    <citation type="submission" date="2018-07" db="EMBL/GenBank/DDBJ databases">
        <title>Pedobacter sp. nov., isolated from soil.</title>
        <authorList>
            <person name="Zhou L.Y."/>
            <person name="Du Z.J."/>
        </authorList>
    </citation>
    <scope>NUCLEOTIDE SEQUENCE [LARGE SCALE GENOMIC DNA]</scope>
    <source>
        <strain evidence="2 3">JDX94</strain>
    </source>
</reference>
<dbReference type="SUPFAM" id="SSF53474">
    <property type="entry name" value="alpha/beta-Hydrolases"/>
    <property type="match status" value="1"/>
</dbReference>
<evidence type="ECO:0000259" key="1">
    <source>
        <dbReference type="Pfam" id="PF12697"/>
    </source>
</evidence>
<dbReference type="InterPro" id="IPR052897">
    <property type="entry name" value="Sec-Metab_Biosynth_Hydrolase"/>
</dbReference>
<dbReference type="OrthoDB" id="9112061at2"/>
<dbReference type="InterPro" id="IPR029058">
    <property type="entry name" value="AB_hydrolase_fold"/>
</dbReference>
<name>A0A369PUP7_9SPHI</name>
<proteinExistence type="predicted"/>
<dbReference type="RefSeq" id="WP_115404793.1">
    <property type="nucleotide sequence ID" value="NZ_QPKV01000014.1"/>
</dbReference>
<keyword evidence="3" id="KW-1185">Reference proteome</keyword>
<dbReference type="PANTHER" id="PTHR37017:SF11">
    <property type="entry name" value="ESTERASE_LIPASE_THIOESTERASE DOMAIN-CONTAINING PROTEIN"/>
    <property type="match status" value="1"/>
</dbReference>
<keyword evidence="2" id="KW-0378">Hydrolase</keyword>
<dbReference type="Proteomes" id="UP000253961">
    <property type="component" value="Unassembled WGS sequence"/>
</dbReference>
<dbReference type="EMBL" id="QPKV01000014">
    <property type="protein sequence ID" value="RDC54366.1"/>
    <property type="molecule type" value="Genomic_DNA"/>
</dbReference>
<dbReference type="AlphaFoldDB" id="A0A369PUP7"/>
<accession>A0A369PUP7</accession>
<dbReference type="PANTHER" id="PTHR37017">
    <property type="entry name" value="AB HYDROLASE-1 DOMAIN-CONTAINING PROTEIN-RELATED"/>
    <property type="match status" value="1"/>
</dbReference>
<comment type="caution">
    <text evidence="2">The sequence shown here is derived from an EMBL/GenBank/DDBJ whole genome shotgun (WGS) entry which is preliminary data.</text>
</comment>
<dbReference type="Gene3D" id="3.40.50.1820">
    <property type="entry name" value="alpha/beta hydrolase"/>
    <property type="match status" value="1"/>
</dbReference>
<feature type="domain" description="AB hydrolase-1" evidence="1">
    <location>
        <begin position="42"/>
        <end position="254"/>
    </location>
</feature>
<sequence length="263" mass="28608">MKTKLNFNYRFYEAILALLVLIGSMLFLTNKSLAQEAPIKNVVIVHGAFADGSGWRGVYDILSKKGFHVTVVQNPLTGLKDDVDATKRILDKQDGPTILVGHSWGGVVITEAGTHAKVAALVYVAAYQPDKGENTLKWASLLPASPEFGILPPDDKGFVYYGKEKFHAGFAADLSKSEAAFLLASQQPILAESFTTPVTEAAWRNKPTYGIVATEDKSINPDIERNMYKRSNTKITEIKGSHVVFASQPQAVAKVIIEAANGK</sequence>
<organism evidence="2 3">
    <name type="scientific">Pedobacter chinensis</name>
    <dbReference type="NCBI Taxonomy" id="2282421"/>
    <lineage>
        <taxon>Bacteria</taxon>
        <taxon>Pseudomonadati</taxon>
        <taxon>Bacteroidota</taxon>
        <taxon>Sphingobacteriia</taxon>
        <taxon>Sphingobacteriales</taxon>
        <taxon>Sphingobacteriaceae</taxon>
        <taxon>Pedobacter</taxon>
    </lineage>
</organism>
<dbReference type="InterPro" id="IPR000073">
    <property type="entry name" value="AB_hydrolase_1"/>
</dbReference>
<dbReference type="Pfam" id="PF12697">
    <property type="entry name" value="Abhydrolase_6"/>
    <property type="match status" value="1"/>
</dbReference>
<evidence type="ECO:0000313" key="2">
    <source>
        <dbReference type="EMBL" id="RDC54366.1"/>
    </source>
</evidence>
<protein>
    <submittedName>
        <fullName evidence="2">Alpha/beta hydrolase</fullName>
    </submittedName>
</protein>
<dbReference type="GO" id="GO:0016787">
    <property type="term" value="F:hydrolase activity"/>
    <property type="evidence" value="ECO:0007669"/>
    <property type="project" value="UniProtKB-KW"/>
</dbReference>